<evidence type="ECO:0000313" key="1">
    <source>
        <dbReference type="EnsemblPlants" id="ONIVA12G05870.1"/>
    </source>
</evidence>
<organism evidence="1">
    <name type="scientific">Oryza nivara</name>
    <name type="common">Indian wild rice</name>
    <name type="synonym">Oryza sativa f. spontanea</name>
    <dbReference type="NCBI Taxonomy" id="4536"/>
    <lineage>
        <taxon>Eukaryota</taxon>
        <taxon>Viridiplantae</taxon>
        <taxon>Streptophyta</taxon>
        <taxon>Embryophyta</taxon>
        <taxon>Tracheophyta</taxon>
        <taxon>Spermatophyta</taxon>
        <taxon>Magnoliopsida</taxon>
        <taxon>Liliopsida</taxon>
        <taxon>Poales</taxon>
        <taxon>Poaceae</taxon>
        <taxon>BOP clade</taxon>
        <taxon>Oryzoideae</taxon>
        <taxon>Oryzeae</taxon>
        <taxon>Oryzinae</taxon>
        <taxon>Oryza</taxon>
    </lineage>
</organism>
<name>A0A0E0J817_ORYNI</name>
<keyword evidence="2" id="KW-1185">Reference proteome</keyword>
<accession>A0A0E0J817</accession>
<evidence type="ECO:0000313" key="2">
    <source>
        <dbReference type="Proteomes" id="UP000006591"/>
    </source>
</evidence>
<sequence length="64" mass="6882">MAGRAAPLRSSGAGGRQLVVLILLLLILFLFTAPIVMVFGEDPSVNGKCNIRWRKACPPPVPRP</sequence>
<dbReference type="Proteomes" id="UP000006591">
    <property type="component" value="Chromosome 12"/>
</dbReference>
<dbReference type="HOGENOM" id="CLU_2871524_0_0_1"/>
<dbReference type="EnsemblPlants" id="ONIVA12G05870.1">
    <property type="protein sequence ID" value="ONIVA12G05870.1"/>
    <property type="gene ID" value="ONIVA12G05870"/>
</dbReference>
<reference evidence="1" key="1">
    <citation type="submission" date="2015-04" db="UniProtKB">
        <authorList>
            <consortium name="EnsemblPlants"/>
        </authorList>
    </citation>
    <scope>IDENTIFICATION</scope>
    <source>
        <strain evidence="1">SL10</strain>
    </source>
</reference>
<protein>
    <submittedName>
        <fullName evidence="1">Uncharacterized protein</fullName>
    </submittedName>
</protein>
<dbReference type="AlphaFoldDB" id="A0A0E0J817"/>
<proteinExistence type="predicted"/>
<reference evidence="1" key="2">
    <citation type="submission" date="2018-04" db="EMBL/GenBank/DDBJ databases">
        <title>OnivRS2 (Oryza nivara Reference Sequence Version 2).</title>
        <authorList>
            <person name="Zhang J."/>
            <person name="Kudrna D."/>
            <person name="Lee S."/>
            <person name="Talag J."/>
            <person name="Rajasekar S."/>
            <person name="Welchert J."/>
            <person name="Hsing Y.-I."/>
            <person name="Wing R.A."/>
        </authorList>
    </citation>
    <scope>NUCLEOTIDE SEQUENCE [LARGE SCALE GENOMIC DNA]</scope>
    <source>
        <strain evidence="1">SL10</strain>
    </source>
</reference>
<dbReference type="Gramene" id="ONIVA12G05870.1">
    <property type="protein sequence ID" value="ONIVA12G05870.1"/>
    <property type="gene ID" value="ONIVA12G05870"/>
</dbReference>